<keyword evidence="8" id="KW-1185">Reference proteome</keyword>
<evidence type="ECO:0000256" key="5">
    <source>
        <dbReference type="RuleBase" id="RU362075"/>
    </source>
</evidence>
<dbReference type="Pfam" id="PF01593">
    <property type="entry name" value="Amino_oxidase"/>
    <property type="match status" value="1"/>
</dbReference>
<comment type="similarity">
    <text evidence="2 5">Belongs to the carotenoid/retinoid oxidoreductase family.</text>
</comment>
<organism evidence="7 8">
    <name type="scientific">Stigmatella erecta</name>
    <dbReference type="NCBI Taxonomy" id="83460"/>
    <lineage>
        <taxon>Bacteria</taxon>
        <taxon>Pseudomonadati</taxon>
        <taxon>Myxococcota</taxon>
        <taxon>Myxococcia</taxon>
        <taxon>Myxococcales</taxon>
        <taxon>Cystobacterineae</taxon>
        <taxon>Archangiaceae</taxon>
        <taxon>Stigmatella</taxon>
    </lineage>
</organism>
<comment type="pathway">
    <text evidence="1 5">Carotenoid biosynthesis.</text>
</comment>
<proteinExistence type="inferred from homology"/>
<protein>
    <submittedName>
        <fullName evidence="7">Phytoene desaturase</fullName>
    </submittedName>
</protein>
<gene>
    <name evidence="7" type="ORF">SAMN05443639_12497</name>
</gene>
<sequence>MVRHVIVVGSGPGGLSAAVNLAGQGLKVTVVEKDPVPGGRMKGLTLGANGEYALDTGPSILQLPGVLERIFVRAGKRMEDYVKLVPLEPNTRVHFWDGTFMDTSKNLAHMEAELAKFSPALPQALRAWMAEGREKYGIAYEKFIATNAGSLGYYAPWRLASTLRFKPWQTLYRHLDSFFHDDRVTYALAYPSKYLGLHPTTCSSVFGVIPFLELAFGVWHVDGGFRALARGMKRCAEDLGATFRMGEAVEQVRVDAGRVVGVRLASGEQLDADAVVVNADLAYAAQNLIPADIREGTRLSDDALERAKFSCSTFMAYYGLDTVYRDLPHHLIYMSENARRTDRDALEDRVLDLEDPPFYVCNPCVTDPSGAPQGHSTLYVLVPTPNTSREVDWAATERVLRERIPDMLAKVGLKDVRKHLRAERYFTAETWRDDFHVFRGAVFNLSHTWLQLGPLRPKVKSPDVKGLYWVGGGTHPGSGLLTIMESANIAADYLTREAGKGPLPQWPYVPPLEEAAPVVQSRAG</sequence>
<evidence type="ECO:0000256" key="2">
    <source>
        <dbReference type="ARBA" id="ARBA00006046"/>
    </source>
</evidence>
<dbReference type="Proteomes" id="UP000199181">
    <property type="component" value="Unassembled WGS sequence"/>
</dbReference>
<dbReference type="InterPro" id="IPR014105">
    <property type="entry name" value="Carotenoid/retinoid_OxRdtase"/>
</dbReference>
<dbReference type="PANTHER" id="PTHR43734:SF1">
    <property type="entry name" value="PHYTOENE DESATURASE"/>
    <property type="match status" value="1"/>
</dbReference>
<keyword evidence="4 5" id="KW-0560">Oxidoreductase</keyword>
<accession>A0A1I0LCA3</accession>
<dbReference type="SUPFAM" id="SSF51905">
    <property type="entry name" value="FAD/NAD(P)-binding domain"/>
    <property type="match status" value="1"/>
</dbReference>
<dbReference type="EMBL" id="FOIJ01000024">
    <property type="protein sequence ID" value="SEU37694.1"/>
    <property type="molecule type" value="Genomic_DNA"/>
</dbReference>
<feature type="domain" description="Amine oxidase" evidence="6">
    <location>
        <begin position="13"/>
        <end position="493"/>
    </location>
</feature>
<name>A0A1I0LCA3_9BACT</name>
<evidence type="ECO:0000256" key="3">
    <source>
        <dbReference type="ARBA" id="ARBA00022746"/>
    </source>
</evidence>
<dbReference type="NCBIfam" id="TIGR02734">
    <property type="entry name" value="crtI_fam"/>
    <property type="match status" value="1"/>
</dbReference>
<dbReference type="InterPro" id="IPR002937">
    <property type="entry name" value="Amino_oxidase"/>
</dbReference>
<evidence type="ECO:0000313" key="8">
    <source>
        <dbReference type="Proteomes" id="UP000199181"/>
    </source>
</evidence>
<evidence type="ECO:0000259" key="6">
    <source>
        <dbReference type="Pfam" id="PF01593"/>
    </source>
</evidence>
<dbReference type="GO" id="GO:0016491">
    <property type="term" value="F:oxidoreductase activity"/>
    <property type="evidence" value="ECO:0007669"/>
    <property type="project" value="UniProtKB-KW"/>
</dbReference>
<dbReference type="AlphaFoldDB" id="A0A1I0LCA3"/>
<dbReference type="PANTHER" id="PTHR43734">
    <property type="entry name" value="PHYTOENE DESATURASE"/>
    <property type="match status" value="1"/>
</dbReference>
<dbReference type="InterPro" id="IPR036188">
    <property type="entry name" value="FAD/NAD-bd_sf"/>
</dbReference>
<dbReference type="GO" id="GO:0016117">
    <property type="term" value="P:carotenoid biosynthetic process"/>
    <property type="evidence" value="ECO:0007669"/>
    <property type="project" value="UniProtKB-KW"/>
</dbReference>
<dbReference type="RefSeq" id="WP_093525834.1">
    <property type="nucleotide sequence ID" value="NZ_FOIJ01000024.1"/>
</dbReference>
<evidence type="ECO:0000256" key="1">
    <source>
        <dbReference type="ARBA" id="ARBA00004829"/>
    </source>
</evidence>
<keyword evidence="3 5" id="KW-0125">Carotenoid biosynthesis</keyword>
<evidence type="ECO:0000256" key="4">
    <source>
        <dbReference type="ARBA" id="ARBA00023002"/>
    </source>
</evidence>
<evidence type="ECO:0000313" key="7">
    <source>
        <dbReference type="EMBL" id="SEU37694.1"/>
    </source>
</evidence>
<dbReference type="Gene3D" id="3.50.50.60">
    <property type="entry name" value="FAD/NAD(P)-binding domain"/>
    <property type="match status" value="2"/>
</dbReference>
<reference evidence="8" key="1">
    <citation type="submission" date="2016-10" db="EMBL/GenBank/DDBJ databases">
        <authorList>
            <person name="Varghese N."/>
            <person name="Submissions S."/>
        </authorList>
    </citation>
    <scope>NUCLEOTIDE SEQUENCE [LARGE SCALE GENOMIC DNA]</scope>
    <source>
        <strain evidence="8">DSM 16858</strain>
    </source>
</reference>
<dbReference type="PRINTS" id="PR00419">
    <property type="entry name" value="ADXRDTASE"/>
</dbReference>